<evidence type="ECO:0000313" key="4">
    <source>
        <dbReference type="Proteomes" id="UP000005627"/>
    </source>
</evidence>
<keyword evidence="4" id="KW-1185">Reference proteome</keyword>
<dbReference type="OrthoDB" id="272624at2759"/>
<feature type="region of interest" description="Disordered" evidence="1">
    <location>
        <begin position="181"/>
        <end position="220"/>
    </location>
</feature>
<dbReference type="STRING" id="1076872.G8ZRX7"/>
<dbReference type="PANTHER" id="PTHR22929">
    <property type="entry name" value="RNA POLYMERASE III TRANSCRIPTION INITIATION FACTOR B"/>
    <property type="match status" value="1"/>
</dbReference>
<proteinExistence type="predicted"/>
<evidence type="ECO:0000256" key="1">
    <source>
        <dbReference type="SAM" id="MobiDB-lite"/>
    </source>
</evidence>
<dbReference type="InterPro" id="IPR017884">
    <property type="entry name" value="SANT_dom"/>
</dbReference>
<feature type="compositionally biased region" description="Polar residues" evidence="1">
    <location>
        <begin position="136"/>
        <end position="145"/>
    </location>
</feature>
<dbReference type="Proteomes" id="UP000005627">
    <property type="component" value="Chromosome 3"/>
</dbReference>
<dbReference type="PIRSF" id="PIRSF037327">
    <property type="entry name" value="TFIIIB_Bdp1_fun"/>
    <property type="match status" value="1"/>
</dbReference>
<feature type="compositionally biased region" description="Acidic residues" evidence="1">
    <location>
        <begin position="64"/>
        <end position="86"/>
    </location>
</feature>
<dbReference type="GO" id="GO:0070898">
    <property type="term" value="P:RNA polymerase III preinitiation complex assembly"/>
    <property type="evidence" value="ECO:0007669"/>
    <property type="project" value="EnsemblFungi"/>
</dbReference>
<name>G8ZRX7_TORDE</name>
<dbReference type="InterPro" id="IPR001005">
    <property type="entry name" value="SANT/Myb"/>
</dbReference>
<dbReference type="AlphaFoldDB" id="G8ZRX7"/>
<evidence type="ECO:0000259" key="2">
    <source>
        <dbReference type="PROSITE" id="PS51293"/>
    </source>
</evidence>
<accession>G8ZRX7</accession>
<feature type="region of interest" description="Disordered" evidence="1">
    <location>
        <begin position="305"/>
        <end position="327"/>
    </location>
</feature>
<dbReference type="GO" id="GO:0000995">
    <property type="term" value="F:RNA polymerase III general transcription initiation factor activity"/>
    <property type="evidence" value="ECO:0007669"/>
    <property type="project" value="InterPro"/>
</dbReference>
<dbReference type="HOGENOM" id="CLU_021041_1_0_1"/>
<dbReference type="GeneID" id="11500604"/>
<dbReference type="Gene3D" id="1.10.10.60">
    <property type="entry name" value="Homeodomain-like"/>
    <property type="match status" value="1"/>
</dbReference>
<feature type="region of interest" description="Disordered" evidence="1">
    <location>
        <begin position="1"/>
        <end position="146"/>
    </location>
</feature>
<dbReference type="SMART" id="SM00717">
    <property type="entry name" value="SANT"/>
    <property type="match status" value="1"/>
</dbReference>
<dbReference type="GO" id="GO:0006359">
    <property type="term" value="P:regulation of transcription by RNA polymerase III"/>
    <property type="evidence" value="ECO:0007669"/>
    <property type="project" value="EnsemblFungi"/>
</dbReference>
<dbReference type="PROSITE" id="PS51293">
    <property type="entry name" value="SANT"/>
    <property type="match status" value="1"/>
</dbReference>
<dbReference type="GO" id="GO:0000126">
    <property type="term" value="C:transcription factor TFIIIB complex"/>
    <property type="evidence" value="ECO:0007669"/>
    <property type="project" value="EnsemblFungi"/>
</dbReference>
<feature type="compositionally biased region" description="Basic and acidic residues" evidence="1">
    <location>
        <begin position="49"/>
        <end position="63"/>
    </location>
</feature>
<dbReference type="GO" id="GO:0001112">
    <property type="term" value="P:DNA-templated transcription open complex formation"/>
    <property type="evidence" value="ECO:0007669"/>
    <property type="project" value="EnsemblFungi"/>
</dbReference>
<dbReference type="InterPro" id="IPR017174">
    <property type="entry name" value="Bdp1_fungi"/>
</dbReference>
<dbReference type="RefSeq" id="XP_003680480.1">
    <property type="nucleotide sequence ID" value="XM_003680432.1"/>
</dbReference>
<sequence length="566" mass="64301">MSSVVNKSGTRFFPKLRQRRLLSAAPKKTLTTVTDEGTKSTEDVSPTDEDTKVDEKDSQKEFQESENPEEDTGATAVQDEEDEEDGALSQIKPNPSQTSTQIPESQSVREGRRSSRLDSLGTNQTSAPIFRPAFNESGTGTTGKRLSTIAKPNLKKVRLRSVSEKDATLETLKKRRMSIRTSISKKSGSAHRISVVSRRTSPDADVHTATAIPNPNGKSDSVTELFQKTDSLYEKYTIKNLKEIPKHIQDTDSERYMVDEEAFTMADLCKPKLPIGEISENFTIAKQAGLLRFEKRRQRRELRRRAREEFKSVSSLNEEDQERELEERKKAAEKLLNTDVPESSGPQTAIQLRLNPDGTMVVDEESTVVDRHKNASYQNAHKLKVNENPFENLYNSGTYGKNIYTDPWNTEELVKFYKALSMWGTDFNLIAQLFPYRSRKQIKAKFINEERKHPVTVELALRSRLPPNFEQYCLDIRKDIGTVSAFHEKIQELQVEHEEHMRAIDNAKATAKEEDLQNVKTIKDSGKKTSGGFRTDQVRAYRKSEVVLGTIDDLKKHPAQEVEENS</sequence>
<evidence type="ECO:0000313" key="3">
    <source>
        <dbReference type="EMBL" id="CCE91269.1"/>
    </source>
</evidence>
<dbReference type="InterPro" id="IPR009057">
    <property type="entry name" value="Homeodomain-like_sf"/>
</dbReference>
<dbReference type="KEGG" id="tdl:TDEL_0C03800"/>
<feature type="compositionally biased region" description="Basic and acidic residues" evidence="1">
    <location>
        <begin position="107"/>
        <end position="116"/>
    </location>
</feature>
<organism evidence="3 4">
    <name type="scientific">Torulaspora delbrueckii</name>
    <name type="common">Yeast</name>
    <name type="synonym">Candida colliculosa</name>
    <dbReference type="NCBI Taxonomy" id="4950"/>
    <lineage>
        <taxon>Eukaryota</taxon>
        <taxon>Fungi</taxon>
        <taxon>Dikarya</taxon>
        <taxon>Ascomycota</taxon>
        <taxon>Saccharomycotina</taxon>
        <taxon>Saccharomycetes</taxon>
        <taxon>Saccharomycetales</taxon>
        <taxon>Saccharomycetaceae</taxon>
        <taxon>Torulaspora</taxon>
    </lineage>
</organism>
<dbReference type="EMBL" id="HE616744">
    <property type="protein sequence ID" value="CCE91269.1"/>
    <property type="molecule type" value="Genomic_DNA"/>
</dbReference>
<feature type="compositionally biased region" description="Polar residues" evidence="1">
    <location>
        <begin position="211"/>
        <end position="220"/>
    </location>
</feature>
<gene>
    <name evidence="3" type="primary">TDEL0C03800</name>
    <name evidence="3" type="ORF">TDEL_0C03800</name>
</gene>
<dbReference type="Pfam" id="PF15963">
    <property type="entry name" value="Myb_DNA-bind_7"/>
    <property type="match status" value="1"/>
</dbReference>
<dbReference type="eggNOG" id="KOG2009">
    <property type="taxonomic scope" value="Eukaryota"/>
</dbReference>
<dbReference type="InParanoid" id="G8ZRX7"/>
<feature type="domain" description="SANT" evidence="2">
    <location>
        <begin position="403"/>
        <end position="454"/>
    </location>
</feature>
<feature type="compositionally biased region" description="Polar residues" evidence="1">
    <location>
        <begin position="91"/>
        <end position="106"/>
    </location>
</feature>
<dbReference type="GO" id="GO:0001156">
    <property type="term" value="F:TFIIIC-class transcription factor complex binding"/>
    <property type="evidence" value="ECO:0007669"/>
    <property type="project" value="EnsemblFungi"/>
</dbReference>
<reference evidence="3 4" key="1">
    <citation type="journal article" date="2011" name="Proc. Natl. Acad. Sci. U.S.A.">
        <title>Evolutionary erosion of yeast sex chromosomes by mating-type switching accidents.</title>
        <authorList>
            <person name="Gordon J.L."/>
            <person name="Armisen D."/>
            <person name="Proux-Wera E."/>
            <person name="Oheigeartaigh S.S."/>
            <person name="Byrne K.P."/>
            <person name="Wolfe K.H."/>
        </authorList>
    </citation>
    <scope>NUCLEOTIDE SEQUENCE [LARGE SCALE GENOMIC DNA]</scope>
    <source>
        <strain evidence="4">ATCC 10662 / CBS 1146 / NBRC 0425 / NCYC 2629 / NRRL Y-866</strain>
    </source>
</reference>
<dbReference type="PANTHER" id="PTHR22929:SF0">
    <property type="entry name" value="TRANSCRIPTION FACTOR TFIIIB COMPONENT B'' HOMOLOG"/>
    <property type="match status" value="1"/>
</dbReference>
<dbReference type="FunCoup" id="G8ZRX7">
    <property type="interactions" value="136"/>
</dbReference>
<dbReference type="SUPFAM" id="SSF46689">
    <property type="entry name" value="Homeodomain-like"/>
    <property type="match status" value="1"/>
</dbReference>
<dbReference type="InterPro" id="IPR039467">
    <property type="entry name" value="TFIIIB_B''_Myb"/>
</dbReference>
<protein>
    <recommendedName>
        <fullName evidence="2">SANT domain-containing protein</fullName>
    </recommendedName>
</protein>
<dbReference type="CDD" id="cd00167">
    <property type="entry name" value="SANT"/>
    <property type="match status" value="1"/>
</dbReference>